<organism evidence="3 4">
    <name type="scientific">Gymnopus androsaceus JB14</name>
    <dbReference type="NCBI Taxonomy" id="1447944"/>
    <lineage>
        <taxon>Eukaryota</taxon>
        <taxon>Fungi</taxon>
        <taxon>Dikarya</taxon>
        <taxon>Basidiomycota</taxon>
        <taxon>Agaricomycotina</taxon>
        <taxon>Agaricomycetes</taxon>
        <taxon>Agaricomycetidae</taxon>
        <taxon>Agaricales</taxon>
        <taxon>Marasmiineae</taxon>
        <taxon>Omphalotaceae</taxon>
        <taxon>Gymnopus</taxon>
    </lineage>
</organism>
<dbReference type="OrthoDB" id="9975416at2759"/>
<dbReference type="PROSITE" id="PS51186">
    <property type="entry name" value="GNAT"/>
    <property type="match status" value="1"/>
</dbReference>
<dbReference type="Proteomes" id="UP000799118">
    <property type="component" value="Unassembled WGS sequence"/>
</dbReference>
<reference evidence="3" key="1">
    <citation type="journal article" date="2019" name="Environ. Microbiol.">
        <title>Fungal ecological strategies reflected in gene transcription - a case study of two litter decomposers.</title>
        <authorList>
            <person name="Barbi F."/>
            <person name="Kohler A."/>
            <person name="Barry K."/>
            <person name="Baskaran P."/>
            <person name="Daum C."/>
            <person name="Fauchery L."/>
            <person name="Ihrmark K."/>
            <person name="Kuo A."/>
            <person name="LaButti K."/>
            <person name="Lipzen A."/>
            <person name="Morin E."/>
            <person name="Grigoriev I.V."/>
            <person name="Henrissat B."/>
            <person name="Lindahl B."/>
            <person name="Martin F."/>
        </authorList>
    </citation>
    <scope>NUCLEOTIDE SEQUENCE</scope>
    <source>
        <strain evidence="3">JB14</strain>
    </source>
</reference>
<dbReference type="Pfam" id="PF00583">
    <property type="entry name" value="Acetyltransf_1"/>
    <property type="match status" value="1"/>
</dbReference>
<sequence length="353" mass="39223">MGTLCIESSTYGTTERSDTKGHPMENGKPSTELNLLADDFVRNGIKTVIPDYLGKDAVLWEIWSDEEKRKAVTSNAWSIREHHIRICCKPSLLKCPEDLEKYFSTSRVPLLLNTFTLDEQFPGFSQPQADAIFGGGKFYLDTNGNISTRGSLNDPKVKASKEEAFPVFSGARCRDSHDAGSSAASLHDYGELPGLVYAVPYVNLPTTWGFVMVDEDRNDQVVGYVLGSTDTRAFETYAGEHWWPKLAAEYPPSLAKKPADEKYMNLLRNMHTAPDACIDFAAAHLHINILPEYQKQGWGRKLIGSAVEFLKSEGLNGVWLGLDPRNEAARLFYGKIGFTLVEGAPDNNMGLKF</sequence>
<dbReference type="InterPro" id="IPR000182">
    <property type="entry name" value="GNAT_dom"/>
</dbReference>
<feature type="domain" description="N-acetyltransferase" evidence="2">
    <location>
        <begin position="221"/>
        <end position="353"/>
    </location>
</feature>
<feature type="compositionally biased region" description="Basic and acidic residues" evidence="1">
    <location>
        <begin position="15"/>
        <end position="25"/>
    </location>
</feature>
<feature type="compositionally biased region" description="Polar residues" evidence="1">
    <location>
        <begin position="1"/>
        <end position="14"/>
    </location>
</feature>
<evidence type="ECO:0000313" key="4">
    <source>
        <dbReference type="Proteomes" id="UP000799118"/>
    </source>
</evidence>
<evidence type="ECO:0000256" key="1">
    <source>
        <dbReference type="SAM" id="MobiDB-lite"/>
    </source>
</evidence>
<name>A0A6A4IRL3_9AGAR</name>
<evidence type="ECO:0000313" key="3">
    <source>
        <dbReference type="EMBL" id="KAE9410614.1"/>
    </source>
</evidence>
<evidence type="ECO:0000259" key="2">
    <source>
        <dbReference type="PROSITE" id="PS51186"/>
    </source>
</evidence>
<feature type="region of interest" description="Disordered" evidence="1">
    <location>
        <begin position="1"/>
        <end position="28"/>
    </location>
</feature>
<keyword evidence="4" id="KW-1185">Reference proteome</keyword>
<protein>
    <recommendedName>
        <fullName evidence="2">N-acetyltransferase domain-containing protein</fullName>
    </recommendedName>
</protein>
<gene>
    <name evidence="3" type="ORF">BT96DRAFT_969598</name>
</gene>
<dbReference type="AlphaFoldDB" id="A0A6A4IRL3"/>
<dbReference type="GO" id="GO:0016747">
    <property type="term" value="F:acyltransferase activity, transferring groups other than amino-acyl groups"/>
    <property type="evidence" value="ECO:0007669"/>
    <property type="project" value="InterPro"/>
</dbReference>
<dbReference type="SUPFAM" id="SSF55729">
    <property type="entry name" value="Acyl-CoA N-acyltransferases (Nat)"/>
    <property type="match status" value="1"/>
</dbReference>
<accession>A0A6A4IRL3</accession>
<dbReference type="Gene3D" id="3.40.630.30">
    <property type="match status" value="1"/>
</dbReference>
<dbReference type="EMBL" id="ML769385">
    <property type="protein sequence ID" value="KAE9410614.1"/>
    <property type="molecule type" value="Genomic_DNA"/>
</dbReference>
<dbReference type="CDD" id="cd04301">
    <property type="entry name" value="NAT_SF"/>
    <property type="match status" value="1"/>
</dbReference>
<proteinExistence type="predicted"/>
<dbReference type="InterPro" id="IPR016181">
    <property type="entry name" value="Acyl_CoA_acyltransferase"/>
</dbReference>